<organism evidence="1 2">
    <name type="scientific">Raineyella fluvialis</name>
    <dbReference type="NCBI Taxonomy" id="2662261"/>
    <lineage>
        <taxon>Bacteria</taxon>
        <taxon>Bacillati</taxon>
        <taxon>Actinomycetota</taxon>
        <taxon>Actinomycetes</taxon>
        <taxon>Propionibacteriales</taxon>
        <taxon>Propionibacteriaceae</taxon>
        <taxon>Raineyella</taxon>
    </lineage>
</organism>
<name>A0A5Q2F5Y9_9ACTN</name>
<evidence type="ECO:0000313" key="1">
    <source>
        <dbReference type="EMBL" id="QGF22370.1"/>
    </source>
</evidence>
<proteinExistence type="predicted"/>
<dbReference type="Proteomes" id="UP000386847">
    <property type="component" value="Chromosome"/>
</dbReference>
<dbReference type="EMBL" id="CP045725">
    <property type="protein sequence ID" value="QGF22370.1"/>
    <property type="molecule type" value="Genomic_DNA"/>
</dbReference>
<keyword evidence="2" id="KW-1185">Reference proteome</keyword>
<dbReference type="InterPro" id="IPR033437">
    <property type="entry name" value="DUF5130"/>
</dbReference>
<gene>
    <name evidence="1" type="ORF">Rai3103_00225</name>
</gene>
<dbReference type="AlphaFoldDB" id="A0A5Q2F5Y9"/>
<dbReference type="RefSeq" id="WP_153570880.1">
    <property type="nucleotide sequence ID" value="NZ_CP045725.1"/>
</dbReference>
<reference evidence="1 2" key="1">
    <citation type="submission" date="2019-10" db="EMBL/GenBank/DDBJ databases">
        <title>Genomic analysis of Raineyella sp. CBA3103.</title>
        <authorList>
            <person name="Roh S.W."/>
        </authorList>
    </citation>
    <scope>NUCLEOTIDE SEQUENCE [LARGE SCALE GENOMIC DNA]</scope>
    <source>
        <strain evidence="1 2">CBA3103</strain>
    </source>
</reference>
<dbReference type="Gene3D" id="3.10.310.50">
    <property type="match status" value="1"/>
</dbReference>
<accession>A0A5Q2F5Y9</accession>
<dbReference type="Pfam" id="PF17174">
    <property type="entry name" value="DUF5130"/>
    <property type="match status" value="1"/>
</dbReference>
<protein>
    <submittedName>
        <fullName evidence="1">DUF5130 family protein</fullName>
    </submittedName>
</protein>
<dbReference type="KEGG" id="rain:Rai3103_00225"/>
<sequence length="134" mass="13991">MLIGDRLSPSDVKRVAWAIQQAEEISGYTFVAYLAEHGAEGGVDGRARALHATLADRDRAVLVYVDPQLHEVSVVTGVRAARTLADSSCAFATATMASSFAAGDLAGGLVGGIIQLGEAARSQASQHLRPSVDR</sequence>
<evidence type="ECO:0000313" key="2">
    <source>
        <dbReference type="Proteomes" id="UP000386847"/>
    </source>
</evidence>